<name>D1B298_SULD5</name>
<dbReference type="PROSITE" id="PS51379">
    <property type="entry name" value="4FE4S_FER_2"/>
    <property type="match status" value="2"/>
</dbReference>
<dbReference type="KEGG" id="sdl:Sdel_1195"/>
<gene>
    <name evidence="5" type="ordered locus">Sdel_1195</name>
</gene>
<dbReference type="HOGENOM" id="CLU_067218_3_0_7"/>
<dbReference type="RefSeq" id="WP_012856975.1">
    <property type="nucleotide sequence ID" value="NC_013512.1"/>
</dbReference>
<dbReference type="STRING" id="525898.Sdel_1195"/>
<dbReference type="AlphaFoldDB" id="D1B298"/>
<evidence type="ECO:0000256" key="3">
    <source>
        <dbReference type="ARBA" id="ARBA00023014"/>
    </source>
</evidence>
<evidence type="ECO:0000256" key="1">
    <source>
        <dbReference type="ARBA" id="ARBA00022723"/>
    </source>
</evidence>
<dbReference type="GO" id="GO:0046872">
    <property type="term" value="F:metal ion binding"/>
    <property type="evidence" value="ECO:0007669"/>
    <property type="project" value="UniProtKB-KW"/>
</dbReference>
<evidence type="ECO:0000313" key="5">
    <source>
        <dbReference type="EMBL" id="ACZ12218.1"/>
    </source>
</evidence>
<protein>
    <submittedName>
        <fullName evidence="5">4Fe-4S ferredoxin iron-sulfur binding domain protein</fullName>
    </submittedName>
</protein>
<reference evidence="5 6" key="2">
    <citation type="journal article" date="2010" name="Stand. Genomic Sci.">
        <title>Complete genome sequence of Sulfurospirillum deleyianum type strain (5175).</title>
        <authorList>
            <person name="Sikorski J."/>
            <person name="Lapidus A."/>
            <person name="Copeland A."/>
            <person name="Glavina Del Rio T."/>
            <person name="Nolan M."/>
            <person name="Lucas S."/>
            <person name="Chen F."/>
            <person name="Tice H."/>
            <person name="Cheng J.F."/>
            <person name="Saunders E."/>
            <person name="Bruce D."/>
            <person name="Goodwin L."/>
            <person name="Pitluck S."/>
            <person name="Ovchinnikova G."/>
            <person name="Pati A."/>
            <person name="Ivanova N."/>
            <person name="Mavromatis K."/>
            <person name="Chen A."/>
            <person name="Palaniappan K."/>
            <person name="Chain P."/>
            <person name="Land M."/>
            <person name="Hauser L."/>
            <person name="Chang Y.J."/>
            <person name="Jeffries C.D."/>
            <person name="Brettin T."/>
            <person name="Detter J.C."/>
            <person name="Han C."/>
            <person name="Rohde M."/>
            <person name="Lang E."/>
            <person name="Spring S."/>
            <person name="Goker M."/>
            <person name="Bristow J."/>
            <person name="Eisen J.A."/>
            <person name="Markowitz V."/>
            <person name="Hugenholtz P."/>
            <person name="Kyrpides N.C."/>
            <person name="Klenk H.P."/>
        </authorList>
    </citation>
    <scope>NUCLEOTIDE SEQUENCE [LARGE SCALE GENOMIC DNA]</scope>
    <source>
        <strain evidence="6">ATCC 51133 / DSM 6946 / 5175</strain>
    </source>
</reference>
<dbReference type="PROSITE" id="PS00198">
    <property type="entry name" value="4FE4S_FER_1"/>
    <property type="match status" value="1"/>
</dbReference>
<keyword evidence="2" id="KW-0408">Iron</keyword>
<dbReference type="InterPro" id="IPR017896">
    <property type="entry name" value="4Fe4S_Fe-S-bd"/>
</dbReference>
<dbReference type="InterPro" id="IPR013087">
    <property type="entry name" value="Znf_C2H2_type"/>
</dbReference>
<evidence type="ECO:0000256" key="2">
    <source>
        <dbReference type="ARBA" id="ARBA00023004"/>
    </source>
</evidence>
<sequence>MPIKFENTLCVLCNTCLFVCPANAICIEKTAQTESMYDFTLWHNSCTLCGNCIYYCPSGALRMSDETTAISLQEHKYTHAIHANVSLTTCSSCGKEMVALSDSFLHKAFGHTSTSLEEHFRLCPTCRRTHTFSQRVLNP</sequence>
<dbReference type="Pfam" id="PF12838">
    <property type="entry name" value="Fer4_7"/>
    <property type="match status" value="1"/>
</dbReference>
<dbReference type="EMBL" id="CP001816">
    <property type="protein sequence ID" value="ACZ12218.1"/>
    <property type="molecule type" value="Genomic_DNA"/>
</dbReference>
<dbReference type="SUPFAM" id="SSF54862">
    <property type="entry name" value="4Fe-4S ferredoxins"/>
    <property type="match status" value="1"/>
</dbReference>
<dbReference type="Proteomes" id="UP000002222">
    <property type="component" value="Chromosome"/>
</dbReference>
<reference evidence="6" key="1">
    <citation type="submission" date="2009-11" db="EMBL/GenBank/DDBJ databases">
        <title>The complete genome of Sulfurospirillum deleyianum DSM 6946.</title>
        <authorList>
            <consortium name="US DOE Joint Genome Institute (JGI-PGF)"/>
            <person name="Lucas S."/>
            <person name="Copeland A."/>
            <person name="Lapidus A."/>
            <person name="Glavina del Rio T."/>
            <person name="Dalin E."/>
            <person name="Tice H."/>
            <person name="Bruce D."/>
            <person name="Goodwin L."/>
            <person name="Pitluck S."/>
            <person name="Kyrpides N."/>
            <person name="Mavromatis K."/>
            <person name="Ivanova N."/>
            <person name="Ovchinnikova G."/>
            <person name="Munk A.C."/>
            <person name="Lu M."/>
            <person name="Brettin T."/>
            <person name="Detter J.C."/>
            <person name="Han C."/>
            <person name="Tapia R."/>
            <person name="Larimer F."/>
            <person name="Land M."/>
            <person name="Hauser L."/>
            <person name="Markowitz V."/>
            <person name="Cheng J.F."/>
            <person name="Hugenholtz P."/>
            <person name="Woyke T."/>
            <person name="Wu D."/>
            <person name="Aumann P."/>
            <person name="Schneider S."/>
            <person name="Lang E."/>
            <person name="Spring S."/>
            <person name="Klenk H.P."/>
            <person name="Eisen J.A."/>
        </authorList>
    </citation>
    <scope>NUCLEOTIDE SEQUENCE [LARGE SCALE GENOMIC DNA]</scope>
    <source>
        <strain evidence="6">ATCC 51133 / DSM 6946 / 5175</strain>
    </source>
</reference>
<evidence type="ECO:0000313" key="6">
    <source>
        <dbReference type="Proteomes" id="UP000002222"/>
    </source>
</evidence>
<evidence type="ECO:0000259" key="4">
    <source>
        <dbReference type="PROSITE" id="PS51379"/>
    </source>
</evidence>
<feature type="domain" description="4Fe-4S ferredoxin-type" evidence="4">
    <location>
        <begin position="1"/>
        <end position="30"/>
    </location>
</feature>
<dbReference type="PROSITE" id="PS00028">
    <property type="entry name" value="ZINC_FINGER_C2H2_1"/>
    <property type="match status" value="1"/>
</dbReference>
<dbReference type="Gene3D" id="3.30.70.3270">
    <property type="match status" value="1"/>
</dbReference>
<keyword evidence="1" id="KW-0479">Metal-binding</keyword>
<keyword evidence="6" id="KW-1185">Reference proteome</keyword>
<accession>D1B298</accession>
<organism evidence="5 6">
    <name type="scientific">Sulfurospirillum deleyianum (strain ATCC 51133 / DSM 6946 / 5175)</name>
    <dbReference type="NCBI Taxonomy" id="525898"/>
    <lineage>
        <taxon>Bacteria</taxon>
        <taxon>Pseudomonadati</taxon>
        <taxon>Campylobacterota</taxon>
        <taxon>Epsilonproteobacteria</taxon>
        <taxon>Campylobacterales</taxon>
        <taxon>Sulfurospirillaceae</taxon>
        <taxon>Sulfurospirillum</taxon>
    </lineage>
</organism>
<feature type="domain" description="4Fe-4S ferredoxin-type" evidence="4">
    <location>
        <begin position="37"/>
        <end position="66"/>
    </location>
</feature>
<dbReference type="InterPro" id="IPR017900">
    <property type="entry name" value="4Fe4S_Fe_S_CS"/>
</dbReference>
<dbReference type="eggNOG" id="COG1143">
    <property type="taxonomic scope" value="Bacteria"/>
</dbReference>
<proteinExistence type="predicted"/>
<keyword evidence="3" id="KW-0411">Iron-sulfur</keyword>
<dbReference type="GO" id="GO:0051536">
    <property type="term" value="F:iron-sulfur cluster binding"/>
    <property type="evidence" value="ECO:0007669"/>
    <property type="project" value="UniProtKB-KW"/>
</dbReference>
<dbReference type="OrthoDB" id="9778602at2"/>